<dbReference type="Gene3D" id="4.10.1000.10">
    <property type="entry name" value="Zinc finger, CCCH-type"/>
    <property type="match status" value="1"/>
</dbReference>
<reference evidence="7" key="1">
    <citation type="journal article" date="2021" name="Nat. Commun.">
        <title>Genetic determinants of endophytism in the Arabidopsis root mycobiome.</title>
        <authorList>
            <person name="Mesny F."/>
            <person name="Miyauchi S."/>
            <person name="Thiergart T."/>
            <person name="Pickel B."/>
            <person name="Atanasova L."/>
            <person name="Karlsson M."/>
            <person name="Huettel B."/>
            <person name="Barry K.W."/>
            <person name="Haridas S."/>
            <person name="Chen C."/>
            <person name="Bauer D."/>
            <person name="Andreopoulos W."/>
            <person name="Pangilinan J."/>
            <person name="LaButti K."/>
            <person name="Riley R."/>
            <person name="Lipzen A."/>
            <person name="Clum A."/>
            <person name="Drula E."/>
            <person name="Henrissat B."/>
            <person name="Kohler A."/>
            <person name="Grigoriev I.V."/>
            <person name="Martin F.M."/>
            <person name="Hacquard S."/>
        </authorList>
    </citation>
    <scope>NUCLEOTIDE SEQUENCE</scope>
    <source>
        <strain evidence="7">MPI-CAGE-AT-0023</strain>
    </source>
</reference>
<dbReference type="RefSeq" id="XP_046041258.1">
    <property type="nucleotide sequence ID" value="XM_046194553.1"/>
</dbReference>
<sequence length="217" mass="25575">MSKTKSKTACRYYLASGSCTFGSDCLFRHDKQQTGHTNNSTNAKKKQKKQKKPQNSNQRENKRSLDHIDRFFARYPTFEYDSSRPIWTEFYRMCEFFKWDRHDKEMKDAKQEFKTAMVKQFNDIYGTDPNNLNSWQKLCRVLNMEPVPTDLAACRESVRQTHVNLVDLVETQNTGLPVKVFETLKQLQDYTIPNGKFFPKKSAYQGGLLRFLLREIL</sequence>
<evidence type="ECO:0000313" key="8">
    <source>
        <dbReference type="Proteomes" id="UP000720189"/>
    </source>
</evidence>
<dbReference type="Pfam" id="PF14608">
    <property type="entry name" value="zf-CCCH_2"/>
    <property type="match status" value="1"/>
</dbReference>
<organism evidence="7 8">
    <name type="scientific">Fusarium redolens</name>
    <dbReference type="NCBI Taxonomy" id="48865"/>
    <lineage>
        <taxon>Eukaryota</taxon>
        <taxon>Fungi</taxon>
        <taxon>Dikarya</taxon>
        <taxon>Ascomycota</taxon>
        <taxon>Pezizomycotina</taxon>
        <taxon>Sordariomycetes</taxon>
        <taxon>Hypocreomycetidae</taxon>
        <taxon>Hypocreales</taxon>
        <taxon>Nectriaceae</taxon>
        <taxon>Fusarium</taxon>
        <taxon>Fusarium redolens species complex</taxon>
    </lineage>
</organism>
<dbReference type="SUPFAM" id="SSF90229">
    <property type="entry name" value="CCCH zinc finger"/>
    <property type="match status" value="1"/>
</dbReference>
<dbReference type="OrthoDB" id="6105938at2759"/>
<protein>
    <recommendedName>
        <fullName evidence="6">C3H1-type domain-containing protein</fullName>
    </recommendedName>
</protein>
<name>A0A9P9FYC6_FUSRE</name>
<dbReference type="SMART" id="SM00356">
    <property type="entry name" value="ZnF_C3H1"/>
    <property type="match status" value="1"/>
</dbReference>
<keyword evidence="8" id="KW-1185">Reference proteome</keyword>
<dbReference type="GeneID" id="70224507"/>
<evidence type="ECO:0000259" key="6">
    <source>
        <dbReference type="PROSITE" id="PS50103"/>
    </source>
</evidence>
<gene>
    <name evidence="7" type="ORF">BKA55DRAFT_586389</name>
</gene>
<keyword evidence="3 4" id="KW-0862">Zinc</keyword>
<keyword evidence="1 4" id="KW-0479">Metal-binding</keyword>
<feature type="domain" description="C3H1-type" evidence="6">
    <location>
        <begin position="4"/>
        <end position="32"/>
    </location>
</feature>
<dbReference type="GO" id="GO:0008270">
    <property type="term" value="F:zinc ion binding"/>
    <property type="evidence" value="ECO:0007669"/>
    <property type="project" value="UniProtKB-KW"/>
</dbReference>
<dbReference type="PANTHER" id="PTHR38846">
    <property type="entry name" value="C3H1-TYPE DOMAIN-CONTAINING PROTEIN"/>
    <property type="match status" value="1"/>
</dbReference>
<evidence type="ECO:0000256" key="5">
    <source>
        <dbReference type="SAM" id="MobiDB-lite"/>
    </source>
</evidence>
<dbReference type="EMBL" id="JAGMUX010000034">
    <property type="protein sequence ID" value="KAH7207883.1"/>
    <property type="molecule type" value="Genomic_DNA"/>
</dbReference>
<proteinExistence type="predicted"/>
<dbReference type="InterPro" id="IPR000571">
    <property type="entry name" value="Znf_CCCH"/>
</dbReference>
<dbReference type="InterPro" id="IPR036855">
    <property type="entry name" value="Znf_CCCH_sf"/>
</dbReference>
<feature type="zinc finger region" description="C3H1-type" evidence="4">
    <location>
        <begin position="4"/>
        <end position="32"/>
    </location>
</feature>
<keyword evidence="2 4" id="KW-0863">Zinc-finger</keyword>
<comment type="caution">
    <text evidence="7">The sequence shown here is derived from an EMBL/GenBank/DDBJ whole genome shotgun (WGS) entry which is preliminary data.</text>
</comment>
<evidence type="ECO:0000313" key="7">
    <source>
        <dbReference type="EMBL" id="KAH7207883.1"/>
    </source>
</evidence>
<dbReference type="PANTHER" id="PTHR38846:SF1">
    <property type="entry name" value="C3H1-TYPE DOMAIN-CONTAINING PROTEIN"/>
    <property type="match status" value="1"/>
</dbReference>
<dbReference type="Proteomes" id="UP000720189">
    <property type="component" value="Unassembled WGS sequence"/>
</dbReference>
<evidence type="ECO:0000256" key="3">
    <source>
        <dbReference type="ARBA" id="ARBA00022833"/>
    </source>
</evidence>
<evidence type="ECO:0000256" key="1">
    <source>
        <dbReference type="ARBA" id="ARBA00022723"/>
    </source>
</evidence>
<evidence type="ECO:0000256" key="2">
    <source>
        <dbReference type="ARBA" id="ARBA00022771"/>
    </source>
</evidence>
<feature type="region of interest" description="Disordered" evidence="5">
    <location>
        <begin position="32"/>
        <end position="63"/>
    </location>
</feature>
<dbReference type="PROSITE" id="PS50103">
    <property type="entry name" value="ZF_C3H1"/>
    <property type="match status" value="1"/>
</dbReference>
<evidence type="ECO:0000256" key="4">
    <source>
        <dbReference type="PROSITE-ProRule" id="PRU00723"/>
    </source>
</evidence>
<dbReference type="AlphaFoldDB" id="A0A9P9FYC6"/>
<feature type="compositionally biased region" description="Basic residues" evidence="5">
    <location>
        <begin position="43"/>
        <end position="52"/>
    </location>
</feature>
<accession>A0A9P9FYC6</accession>